<dbReference type="Gene3D" id="1.25.40.10">
    <property type="entry name" value="Tetratricopeptide repeat domain"/>
    <property type="match status" value="2"/>
</dbReference>
<dbReference type="PROSITE" id="PS50293">
    <property type="entry name" value="TPR_REGION"/>
    <property type="match status" value="1"/>
</dbReference>
<feature type="region of interest" description="Disordered" evidence="4">
    <location>
        <begin position="1"/>
        <end position="26"/>
    </location>
</feature>
<dbReference type="PANTHER" id="PTHR44809:SF1">
    <property type="entry name" value="PROTEIN O-MANNOSYL-TRANSFERASE TMTC1"/>
    <property type="match status" value="1"/>
</dbReference>
<protein>
    <submittedName>
        <fullName evidence="5">Cellulose synthase subunit BcsC</fullName>
    </submittedName>
</protein>
<feature type="repeat" description="TPR" evidence="3">
    <location>
        <begin position="223"/>
        <end position="256"/>
    </location>
</feature>
<feature type="region of interest" description="Disordered" evidence="4">
    <location>
        <begin position="286"/>
        <end position="343"/>
    </location>
</feature>
<feature type="compositionally biased region" description="Basic and acidic residues" evidence="4">
    <location>
        <begin position="123"/>
        <end position="140"/>
    </location>
</feature>
<gene>
    <name evidence="5" type="ORF">Pla108_30600</name>
</gene>
<dbReference type="Pfam" id="PF07719">
    <property type="entry name" value="TPR_2"/>
    <property type="match status" value="1"/>
</dbReference>
<reference evidence="5 6" key="1">
    <citation type="submission" date="2019-02" db="EMBL/GenBank/DDBJ databases">
        <title>Deep-cultivation of Planctomycetes and their phenomic and genomic characterization uncovers novel biology.</title>
        <authorList>
            <person name="Wiegand S."/>
            <person name="Jogler M."/>
            <person name="Boedeker C."/>
            <person name="Pinto D."/>
            <person name="Vollmers J."/>
            <person name="Rivas-Marin E."/>
            <person name="Kohn T."/>
            <person name="Peeters S.H."/>
            <person name="Heuer A."/>
            <person name="Rast P."/>
            <person name="Oberbeckmann S."/>
            <person name="Bunk B."/>
            <person name="Jeske O."/>
            <person name="Meyerdierks A."/>
            <person name="Storesund J.E."/>
            <person name="Kallscheuer N."/>
            <person name="Luecker S."/>
            <person name="Lage O.M."/>
            <person name="Pohl T."/>
            <person name="Merkel B.J."/>
            <person name="Hornburger P."/>
            <person name="Mueller R.-W."/>
            <person name="Bruemmer F."/>
            <person name="Labrenz M."/>
            <person name="Spormann A.M."/>
            <person name="Op Den Camp H."/>
            <person name="Overmann J."/>
            <person name="Amann R."/>
            <person name="Jetten M.S.M."/>
            <person name="Mascher T."/>
            <person name="Medema M.H."/>
            <person name="Devos D.P."/>
            <person name="Kaster A.-K."/>
            <person name="Ovreas L."/>
            <person name="Rohde M."/>
            <person name="Galperin M.Y."/>
            <person name="Jogler C."/>
        </authorList>
    </citation>
    <scope>NUCLEOTIDE SEQUENCE [LARGE SCALE GENOMIC DNA]</scope>
    <source>
        <strain evidence="5 6">Pla108</strain>
    </source>
</reference>
<keyword evidence="2 3" id="KW-0802">TPR repeat</keyword>
<feature type="compositionally biased region" description="Low complexity" evidence="4">
    <location>
        <begin position="113"/>
        <end position="122"/>
    </location>
</feature>
<evidence type="ECO:0000313" key="5">
    <source>
        <dbReference type="EMBL" id="TWT95982.1"/>
    </source>
</evidence>
<dbReference type="InterPro" id="IPR052943">
    <property type="entry name" value="TMTC_O-mannosyl-trnsfr"/>
</dbReference>
<feature type="region of interest" description="Disordered" evidence="4">
    <location>
        <begin position="86"/>
        <end position="140"/>
    </location>
</feature>
<dbReference type="PROSITE" id="PS50005">
    <property type="entry name" value="TPR"/>
    <property type="match status" value="1"/>
</dbReference>
<dbReference type="PANTHER" id="PTHR44809">
    <property type="match status" value="1"/>
</dbReference>
<keyword evidence="6" id="KW-1185">Reference proteome</keyword>
<evidence type="ECO:0000256" key="2">
    <source>
        <dbReference type="ARBA" id="ARBA00022803"/>
    </source>
</evidence>
<dbReference type="InterPro" id="IPR019734">
    <property type="entry name" value="TPR_rpt"/>
</dbReference>
<dbReference type="InterPro" id="IPR011990">
    <property type="entry name" value="TPR-like_helical_dom_sf"/>
</dbReference>
<dbReference type="SMART" id="SM00028">
    <property type="entry name" value="TPR"/>
    <property type="match status" value="3"/>
</dbReference>
<feature type="compositionally biased region" description="Low complexity" evidence="4">
    <location>
        <begin position="295"/>
        <end position="310"/>
    </location>
</feature>
<dbReference type="SUPFAM" id="SSF48452">
    <property type="entry name" value="TPR-like"/>
    <property type="match status" value="1"/>
</dbReference>
<sequence>MGVFAAPSSMLHTMPEPSAQSVPGEASRMGWLTKWFHGPSADPMETGVPSAAGPGVIAYQPPPASMPTASSSGAAAKTAWRGNGAVPAFAQNSPSQTTPLDTAARSPMGQGSPTAADAATPADEARRLREQGHAKDREGDLAAAEAIYRQAIGADPTSAAAVNDLGLCLARQGRLDASAAVLRQAIMMRPDKQLYRNNIATVLVEVGEIDEALTHLKTVCGPAAAHYNVGQILTRSGKTDEAVAQFEQALELDPNLRPAFDALTRITQPAADASFAQSTVQSTGEAESLAAMSDAPAPRVATATAASVAPQSESTPVESDADEEPEFTGPPSFPRLLPPVLNR</sequence>
<accession>A0A5C6A7J9</accession>
<keyword evidence="1" id="KW-0677">Repeat</keyword>
<dbReference type="InterPro" id="IPR013105">
    <property type="entry name" value="TPR_2"/>
</dbReference>
<feature type="compositionally biased region" description="Polar residues" evidence="4">
    <location>
        <begin position="90"/>
        <end position="100"/>
    </location>
</feature>
<evidence type="ECO:0000256" key="3">
    <source>
        <dbReference type="PROSITE-ProRule" id="PRU00339"/>
    </source>
</evidence>
<organism evidence="5 6">
    <name type="scientific">Botrimarina colliarenosi</name>
    <dbReference type="NCBI Taxonomy" id="2528001"/>
    <lineage>
        <taxon>Bacteria</taxon>
        <taxon>Pseudomonadati</taxon>
        <taxon>Planctomycetota</taxon>
        <taxon>Planctomycetia</taxon>
        <taxon>Pirellulales</taxon>
        <taxon>Lacipirellulaceae</taxon>
        <taxon>Botrimarina</taxon>
    </lineage>
</organism>
<dbReference type="Pfam" id="PF13432">
    <property type="entry name" value="TPR_16"/>
    <property type="match status" value="1"/>
</dbReference>
<proteinExistence type="predicted"/>
<dbReference type="AlphaFoldDB" id="A0A5C6A7J9"/>
<dbReference type="Proteomes" id="UP000317421">
    <property type="component" value="Unassembled WGS sequence"/>
</dbReference>
<dbReference type="EMBL" id="SJPR01000004">
    <property type="protein sequence ID" value="TWT95982.1"/>
    <property type="molecule type" value="Genomic_DNA"/>
</dbReference>
<name>A0A5C6A7J9_9BACT</name>
<evidence type="ECO:0000256" key="1">
    <source>
        <dbReference type="ARBA" id="ARBA00022737"/>
    </source>
</evidence>
<evidence type="ECO:0000313" key="6">
    <source>
        <dbReference type="Proteomes" id="UP000317421"/>
    </source>
</evidence>
<evidence type="ECO:0000256" key="4">
    <source>
        <dbReference type="SAM" id="MobiDB-lite"/>
    </source>
</evidence>
<comment type="caution">
    <text evidence="5">The sequence shown here is derived from an EMBL/GenBank/DDBJ whole genome shotgun (WGS) entry which is preliminary data.</text>
</comment>